<sequence>MAERRTLRRDRVARGRRGFEGDLVVVTGAGSGIGRATALAFAEQGATVVAADLDPDSARLTVELAGPGAEGAAGHAYAVDVSDAEAMEKFAETVQAEHGVPDVVVNNAGIGMAGPFLEHSAEDWRRILGVNLWGVIHGSLLFGRQMADRGTGGHIVNTASSAAFTPSRAMAGYATSKAAVLMLSECMRADLAHLGIGVSAICPGIVNTNITGSSQFVGMSAEDQRRTRQKAARTYARRNYGPEKVAAQILTAVRRNRALQPVTPEARFAYAVSRLAPGLMRLAAKSDPTR</sequence>
<feature type="domain" description="Ketoreductase" evidence="4">
    <location>
        <begin position="22"/>
        <end position="204"/>
    </location>
</feature>
<dbReference type="CDD" id="cd05233">
    <property type="entry name" value="SDR_c"/>
    <property type="match status" value="1"/>
</dbReference>
<comment type="caution">
    <text evidence="5">The sequence shown here is derived from an EMBL/GenBank/DDBJ whole genome shotgun (WGS) entry which is preliminary data.</text>
</comment>
<protein>
    <recommendedName>
        <fullName evidence="4">Ketoreductase domain-containing protein</fullName>
    </recommendedName>
</protein>
<organism evidence="5 6">
    <name type="scientific">Actinocorallia aurantiaca</name>
    <dbReference type="NCBI Taxonomy" id="46204"/>
    <lineage>
        <taxon>Bacteria</taxon>
        <taxon>Bacillati</taxon>
        <taxon>Actinomycetota</taxon>
        <taxon>Actinomycetes</taxon>
        <taxon>Streptosporangiales</taxon>
        <taxon>Thermomonosporaceae</taxon>
        <taxon>Actinocorallia</taxon>
    </lineage>
</organism>
<evidence type="ECO:0000313" key="6">
    <source>
        <dbReference type="Proteomes" id="UP001501842"/>
    </source>
</evidence>
<dbReference type="InterPro" id="IPR036291">
    <property type="entry name" value="NAD(P)-bd_dom_sf"/>
</dbReference>
<dbReference type="SUPFAM" id="SSF51735">
    <property type="entry name" value="NAD(P)-binding Rossmann-fold domains"/>
    <property type="match status" value="1"/>
</dbReference>
<accession>A0ABN3UPC6</accession>
<dbReference type="InterPro" id="IPR057326">
    <property type="entry name" value="KR_dom"/>
</dbReference>
<keyword evidence="6" id="KW-1185">Reference proteome</keyword>
<dbReference type="InterPro" id="IPR020904">
    <property type="entry name" value="Sc_DH/Rdtase_CS"/>
</dbReference>
<evidence type="ECO:0000313" key="5">
    <source>
        <dbReference type="EMBL" id="GAA2736555.1"/>
    </source>
</evidence>
<evidence type="ECO:0000256" key="1">
    <source>
        <dbReference type="ARBA" id="ARBA00006484"/>
    </source>
</evidence>
<dbReference type="PROSITE" id="PS00061">
    <property type="entry name" value="ADH_SHORT"/>
    <property type="match status" value="1"/>
</dbReference>
<dbReference type="SMART" id="SM00822">
    <property type="entry name" value="PKS_KR"/>
    <property type="match status" value="1"/>
</dbReference>
<dbReference type="PRINTS" id="PR00081">
    <property type="entry name" value="GDHRDH"/>
</dbReference>
<evidence type="ECO:0000256" key="2">
    <source>
        <dbReference type="ARBA" id="ARBA00023002"/>
    </source>
</evidence>
<keyword evidence="2" id="KW-0560">Oxidoreductase</keyword>
<dbReference type="InterPro" id="IPR002347">
    <property type="entry name" value="SDR_fam"/>
</dbReference>
<dbReference type="PRINTS" id="PR00080">
    <property type="entry name" value="SDRFAMILY"/>
</dbReference>
<comment type="similarity">
    <text evidence="1 3">Belongs to the short-chain dehydrogenases/reductases (SDR) family.</text>
</comment>
<evidence type="ECO:0000259" key="4">
    <source>
        <dbReference type="SMART" id="SM00822"/>
    </source>
</evidence>
<reference evidence="5 6" key="1">
    <citation type="journal article" date="2019" name="Int. J. Syst. Evol. Microbiol.">
        <title>The Global Catalogue of Microorganisms (GCM) 10K type strain sequencing project: providing services to taxonomists for standard genome sequencing and annotation.</title>
        <authorList>
            <consortium name="The Broad Institute Genomics Platform"/>
            <consortium name="The Broad Institute Genome Sequencing Center for Infectious Disease"/>
            <person name="Wu L."/>
            <person name="Ma J."/>
        </authorList>
    </citation>
    <scope>NUCLEOTIDE SEQUENCE [LARGE SCALE GENOMIC DNA]</scope>
    <source>
        <strain evidence="5 6">JCM 8201</strain>
    </source>
</reference>
<gene>
    <name evidence="5" type="ORF">GCM10010439_63900</name>
</gene>
<dbReference type="Gene3D" id="3.40.50.720">
    <property type="entry name" value="NAD(P)-binding Rossmann-like Domain"/>
    <property type="match status" value="1"/>
</dbReference>
<proteinExistence type="inferred from homology"/>
<dbReference type="PANTHER" id="PTHR43391:SF12">
    <property type="entry name" value="OXIDOREDUCTASE EPHD-RELATED"/>
    <property type="match status" value="1"/>
</dbReference>
<dbReference type="EMBL" id="BAAATZ010000033">
    <property type="protein sequence ID" value="GAA2736555.1"/>
    <property type="molecule type" value="Genomic_DNA"/>
</dbReference>
<dbReference type="Proteomes" id="UP001501842">
    <property type="component" value="Unassembled WGS sequence"/>
</dbReference>
<dbReference type="PANTHER" id="PTHR43391">
    <property type="entry name" value="RETINOL DEHYDROGENASE-RELATED"/>
    <property type="match status" value="1"/>
</dbReference>
<evidence type="ECO:0000256" key="3">
    <source>
        <dbReference type="RuleBase" id="RU000363"/>
    </source>
</evidence>
<name>A0ABN3UPC6_9ACTN</name>
<dbReference type="Pfam" id="PF00106">
    <property type="entry name" value="adh_short"/>
    <property type="match status" value="1"/>
</dbReference>